<reference evidence="3" key="1">
    <citation type="journal article" date="2013" name="Genome Announc.">
        <title>Draft genome sequence of the grapevine dieback fungus Eutypa lata UCR-EL1.</title>
        <authorList>
            <person name="Blanco-Ulate B."/>
            <person name="Rolshausen P.E."/>
            <person name="Cantu D."/>
        </authorList>
    </citation>
    <scope>NUCLEOTIDE SEQUENCE [LARGE SCALE GENOMIC DNA]</scope>
    <source>
        <strain evidence="3">UCR-EL1</strain>
    </source>
</reference>
<feature type="compositionally biased region" description="Polar residues" evidence="1">
    <location>
        <begin position="351"/>
        <end position="360"/>
    </location>
</feature>
<organism evidence="2 3">
    <name type="scientific">Eutypa lata (strain UCR-EL1)</name>
    <name type="common">Grapevine dieback disease fungus</name>
    <name type="synonym">Eutypa armeniacae</name>
    <dbReference type="NCBI Taxonomy" id="1287681"/>
    <lineage>
        <taxon>Eukaryota</taxon>
        <taxon>Fungi</taxon>
        <taxon>Dikarya</taxon>
        <taxon>Ascomycota</taxon>
        <taxon>Pezizomycotina</taxon>
        <taxon>Sordariomycetes</taxon>
        <taxon>Xylariomycetidae</taxon>
        <taxon>Xylariales</taxon>
        <taxon>Diatrypaceae</taxon>
        <taxon>Eutypa</taxon>
    </lineage>
</organism>
<evidence type="ECO:0000313" key="3">
    <source>
        <dbReference type="Proteomes" id="UP000012174"/>
    </source>
</evidence>
<evidence type="ECO:0000256" key="1">
    <source>
        <dbReference type="SAM" id="MobiDB-lite"/>
    </source>
</evidence>
<dbReference type="AlphaFoldDB" id="M7TM26"/>
<dbReference type="HOGENOM" id="CLU_523768_0_0_1"/>
<dbReference type="EMBL" id="KB706357">
    <property type="protein sequence ID" value="EMR67780.1"/>
    <property type="molecule type" value="Genomic_DNA"/>
</dbReference>
<name>M7TM26_EUTLA</name>
<feature type="compositionally biased region" description="Low complexity" evidence="1">
    <location>
        <begin position="295"/>
        <end position="309"/>
    </location>
</feature>
<dbReference type="KEGG" id="ela:UCREL1_5219"/>
<dbReference type="Proteomes" id="UP000012174">
    <property type="component" value="Unassembled WGS sequence"/>
</dbReference>
<gene>
    <name evidence="2" type="ORF">UCREL1_5219</name>
</gene>
<feature type="region of interest" description="Disordered" evidence="1">
    <location>
        <begin position="476"/>
        <end position="520"/>
    </location>
</feature>
<proteinExistence type="predicted"/>
<dbReference type="OrthoDB" id="10676124at2759"/>
<sequence length="520" mass="58119">MSSTERRSIQLAHIPEHGFQYEKPLDMDRESYLQYVKDKTGRDDWPKTLIDAGKPEFKTFPANYSKKGRRYTLNRLTATNDLELVEDATSPSDYWTKVLQLHPPRLTAGSPEKVLKYLADIKPHLEVSETTPYQLLNSILYDIERARVDCHYDVQKLKKCIDLPDLALVESVRIYGSSQDGFGTFPAQISFRIKLCGLDWYPSGSQVLPDFWTDYFQALNAGTFNQGSSSPPAKKDTKRARARQFNASNAQKAKSDKRLSSSIVDDDDMDEDICTQAQEPREVAVEKTPPVPQHTLNTTTSSPSSLSFLPVKRPTAQSPFLDDDDGFDQDYLVPRTKKARLSVGGKERKSLTTSQPTGSASDYAVPSPQRSMFSGNARAGYMGNNDSRAVSTMQDFIAKESAKLKADLTAEMNRVHQDSQARHAELRTFVEDVMERSCANATRILMDGVKDHLNTALDDVKKHVNTVLTGVKGHMDAATTQRKTEIHGKSIAEQLPPHRQRSTSGSKPKRGVASEVPPFL</sequence>
<protein>
    <submittedName>
        <fullName evidence="2">Uncharacterized protein</fullName>
    </submittedName>
</protein>
<keyword evidence="3" id="KW-1185">Reference proteome</keyword>
<feature type="compositionally biased region" description="Acidic residues" evidence="1">
    <location>
        <begin position="264"/>
        <end position="273"/>
    </location>
</feature>
<feature type="region of interest" description="Disordered" evidence="1">
    <location>
        <begin position="339"/>
        <end position="375"/>
    </location>
</feature>
<feature type="region of interest" description="Disordered" evidence="1">
    <location>
        <begin position="226"/>
        <end position="309"/>
    </location>
</feature>
<evidence type="ECO:0000313" key="2">
    <source>
        <dbReference type="EMBL" id="EMR67780.1"/>
    </source>
</evidence>
<accession>M7TM26</accession>